<gene>
    <name evidence="1" type="ORF">PCIT_b1079</name>
</gene>
<evidence type="ECO:0000313" key="2">
    <source>
        <dbReference type="Proteomes" id="UP000016487"/>
    </source>
</evidence>
<protein>
    <submittedName>
        <fullName evidence="1">Uncharacterized protein</fullName>
    </submittedName>
</protein>
<comment type="caution">
    <text evidence="1">The sequence shown here is derived from an EMBL/GenBank/DDBJ whole genome shotgun (WGS) entry which is preliminary data.</text>
</comment>
<name>A0AAD4AFG2_9GAMM</name>
<evidence type="ECO:0000313" key="1">
    <source>
        <dbReference type="EMBL" id="KAF7764965.1"/>
    </source>
</evidence>
<dbReference type="EMBL" id="AHBZ03000027">
    <property type="protein sequence ID" value="KAF7764965.1"/>
    <property type="molecule type" value="Genomic_DNA"/>
</dbReference>
<reference evidence="1" key="1">
    <citation type="journal article" date="2012" name="J. Bacteriol.">
        <title>Genome sequences of type strains of seven species of the marine bacterium Pseudoalteromonas.</title>
        <authorList>
            <person name="Xie B.B."/>
            <person name="Shu Y.L."/>
            <person name="Qin Q.L."/>
            <person name="Rong J.C."/>
            <person name="Zhang X.Y."/>
            <person name="Chen X.L."/>
            <person name="Shi M."/>
            <person name="He H.L."/>
            <person name="Zhou B.C."/>
            <person name="Zhang Y.Z."/>
        </authorList>
    </citation>
    <scope>NUCLEOTIDE SEQUENCE</scope>
    <source>
        <strain evidence="1">DSM 8771</strain>
    </source>
</reference>
<accession>A0AAD4AFG2</accession>
<reference evidence="1" key="2">
    <citation type="submission" date="2015-03" db="EMBL/GenBank/DDBJ databases">
        <title>Genome sequence of Pseudoalteromonas citrea.</title>
        <authorList>
            <person name="Xie B.-B."/>
            <person name="Rong J.-C."/>
            <person name="Qin Q.-L."/>
            <person name="Zhang Y.-Z."/>
        </authorList>
    </citation>
    <scope>NUCLEOTIDE SEQUENCE</scope>
    <source>
        <strain evidence="1">DSM 8771</strain>
    </source>
</reference>
<dbReference type="AlphaFoldDB" id="A0AAD4AFG2"/>
<dbReference type="Proteomes" id="UP000016487">
    <property type="component" value="Unassembled WGS sequence"/>
</dbReference>
<proteinExistence type="predicted"/>
<organism evidence="1 2">
    <name type="scientific">Pseudoalteromonas citrea</name>
    <dbReference type="NCBI Taxonomy" id="43655"/>
    <lineage>
        <taxon>Bacteria</taxon>
        <taxon>Pseudomonadati</taxon>
        <taxon>Pseudomonadota</taxon>
        <taxon>Gammaproteobacteria</taxon>
        <taxon>Alteromonadales</taxon>
        <taxon>Pseudoalteromonadaceae</taxon>
        <taxon>Pseudoalteromonas</taxon>
    </lineage>
</organism>
<sequence>MGYLFLLVCSELCSRTEGNGETQYIYHRWNTTLYFQRRL</sequence>